<dbReference type="Pfam" id="PF12770">
    <property type="entry name" value="CHAT"/>
    <property type="match status" value="1"/>
</dbReference>
<feature type="domain" description="CHAT" evidence="1">
    <location>
        <begin position="522"/>
        <end position="812"/>
    </location>
</feature>
<reference evidence="2" key="2">
    <citation type="journal article" date="2022" name="Microbiol. Resour. Announc.">
        <title>Metagenome Sequencing to Explore Phylogenomics of Terrestrial Cyanobacteria.</title>
        <authorList>
            <person name="Ward R.D."/>
            <person name="Stajich J.E."/>
            <person name="Johansen J.R."/>
            <person name="Huntemann M."/>
            <person name="Clum A."/>
            <person name="Foster B."/>
            <person name="Foster B."/>
            <person name="Roux S."/>
            <person name="Palaniappan K."/>
            <person name="Varghese N."/>
            <person name="Mukherjee S."/>
            <person name="Reddy T.B.K."/>
            <person name="Daum C."/>
            <person name="Copeland A."/>
            <person name="Chen I.A."/>
            <person name="Ivanova N.N."/>
            <person name="Kyrpides N.C."/>
            <person name="Shapiro N."/>
            <person name="Eloe-Fadrosh E.A."/>
            <person name="Pietrasiak N."/>
        </authorList>
    </citation>
    <scope>NUCLEOTIDE SEQUENCE</scope>
    <source>
        <strain evidence="2">CPER-KK1</strain>
    </source>
</reference>
<dbReference type="EMBL" id="JAHHIF010000011">
    <property type="protein sequence ID" value="MBW4544917.1"/>
    <property type="molecule type" value="Genomic_DNA"/>
</dbReference>
<dbReference type="InterPro" id="IPR024983">
    <property type="entry name" value="CHAT_dom"/>
</dbReference>
<gene>
    <name evidence="2" type="ORF">KME25_10805</name>
</gene>
<evidence type="ECO:0000313" key="3">
    <source>
        <dbReference type="Proteomes" id="UP000753908"/>
    </source>
</evidence>
<dbReference type="PANTHER" id="PTHR10098:SF112">
    <property type="entry name" value="SLR0380 PROTEIN"/>
    <property type="match status" value="1"/>
</dbReference>
<proteinExistence type="predicted"/>
<organism evidence="2 3">
    <name type="scientific">Symplocastrum torsivum CPER-KK1</name>
    <dbReference type="NCBI Taxonomy" id="450513"/>
    <lineage>
        <taxon>Bacteria</taxon>
        <taxon>Bacillati</taxon>
        <taxon>Cyanobacteriota</taxon>
        <taxon>Cyanophyceae</taxon>
        <taxon>Oscillatoriophycideae</taxon>
        <taxon>Oscillatoriales</taxon>
        <taxon>Microcoleaceae</taxon>
        <taxon>Symplocastrum</taxon>
    </lineage>
</organism>
<evidence type="ECO:0000259" key="1">
    <source>
        <dbReference type="Pfam" id="PF12770"/>
    </source>
</evidence>
<name>A0A951U9M4_9CYAN</name>
<protein>
    <submittedName>
        <fullName evidence="2">CHAT domain-containing protein</fullName>
    </submittedName>
</protein>
<reference evidence="2" key="1">
    <citation type="submission" date="2021-05" db="EMBL/GenBank/DDBJ databases">
        <authorList>
            <person name="Pietrasiak N."/>
            <person name="Ward R."/>
            <person name="Stajich J.E."/>
            <person name="Kurbessoian T."/>
        </authorList>
    </citation>
    <scope>NUCLEOTIDE SEQUENCE</scope>
    <source>
        <strain evidence="2">CPER-KK1</strain>
    </source>
</reference>
<dbReference type="Proteomes" id="UP000753908">
    <property type="component" value="Unassembled WGS sequence"/>
</dbReference>
<dbReference type="PANTHER" id="PTHR10098">
    <property type="entry name" value="RAPSYN-RELATED"/>
    <property type="match status" value="1"/>
</dbReference>
<sequence>MTATSPIAADSLTQLAGTGITTLQNIQTTAASGVNLTTTTIQLEGGITSNGGLVNLTASNDITTSDIASSGGSVNLIANNDITTSNITSVGGGISLTSTSGGAINTSTGTLDSSSINGNGGAIAFDSDGNITVGNLNSSSGTGNGGAIAFDSDGNITVGNLNSSSGTGNGGAIAFDSSGNITTGNLDSHSDANAAGEITLNSTTGAISTQQLRASGDSGGGSITVTAGESIFTEVIDSSSSSGIGGSVTLDSQEDIEVASINAQGGTGSSGGDVDITAGQFFRASDTFLDQNQVNASISTAGGLNGGSITIRHDGGFRETPFEVGEATTNGTNGAVTSGQFTISPFQSFPGSYTLGNIEIITSDSPPEPPPPEPIIPNPVDFLPPQVEPLPLEPTNNIPPLEIDTGIEQIEQSFSQEYEQYFGQSSDTPSKTLAQARNILSEIEATTNVKAAFIYVSFVPASLASQSAADNKSDELELLLVTSEGRAIRKRIAGSTQSQVIRVVRDFQSKVTSSRSTNYLNSAKQLYRWLVTPLEADLQAADIQNLVFIMDKNLRSIPLAALHSGQEFLVEKYSISLMPSLTLTDSQHRDIRGYQVLAMGASQFTEQNPLPAVPLELSVITQQLWQGKSFLNEDFTLENLKLQRQLQPFQIVHLATHGEFQPGAPANSYLQLWDTKLRLSQLPQLNWSNPPVDLLVLSACRTALGNEQAELGFAGLALQAGVKSALASLWYVSDEATLGLMSEFYQQLRTAPIKAEALRQTQIAMLRGQVRLENGQLVGTSRGIPLPEALSNLGDKQLRHPYYWAAFTLIGNPW</sequence>
<evidence type="ECO:0000313" key="2">
    <source>
        <dbReference type="EMBL" id="MBW4544917.1"/>
    </source>
</evidence>
<accession>A0A951U9M4</accession>
<dbReference type="AlphaFoldDB" id="A0A951U9M4"/>
<comment type="caution">
    <text evidence="2">The sequence shown here is derived from an EMBL/GenBank/DDBJ whole genome shotgun (WGS) entry which is preliminary data.</text>
</comment>